<gene>
    <name evidence="9" type="ORF">J2Z35_000116</name>
</gene>
<evidence type="ECO:0000256" key="4">
    <source>
        <dbReference type="ARBA" id="ARBA00022692"/>
    </source>
</evidence>
<organism evidence="9 10">
    <name type="scientific">Acetoanaerobium pronyense</name>
    <dbReference type="NCBI Taxonomy" id="1482736"/>
    <lineage>
        <taxon>Bacteria</taxon>
        <taxon>Bacillati</taxon>
        <taxon>Bacillota</taxon>
        <taxon>Clostridia</taxon>
        <taxon>Peptostreptococcales</taxon>
        <taxon>Filifactoraceae</taxon>
        <taxon>Acetoanaerobium</taxon>
    </lineage>
</organism>
<evidence type="ECO:0000256" key="3">
    <source>
        <dbReference type="ARBA" id="ARBA00022475"/>
    </source>
</evidence>
<feature type="transmembrane region" description="Helical" evidence="7">
    <location>
        <begin position="181"/>
        <end position="201"/>
    </location>
</feature>
<dbReference type="InterPro" id="IPR036259">
    <property type="entry name" value="MFS_trans_sf"/>
</dbReference>
<proteinExistence type="predicted"/>
<evidence type="ECO:0000256" key="1">
    <source>
        <dbReference type="ARBA" id="ARBA00004651"/>
    </source>
</evidence>
<evidence type="ECO:0000256" key="6">
    <source>
        <dbReference type="ARBA" id="ARBA00023136"/>
    </source>
</evidence>
<protein>
    <submittedName>
        <fullName evidence="9">MFS family permease</fullName>
    </submittedName>
</protein>
<evidence type="ECO:0000313" key="9">
    <source>
        <dbReference type="EMBL" id="MBP2026327.1"/>
    </source>
</evidence>
<evidence type="ECO:0000256" key="2">
    <source>
        <dbReference type="ARBA" id="ARBA00022448"/>
    </source>
</evidence>
<dbReference type="SUPFAM" id="SSF103473">
    <property type="entry name" value="MFS general substrate transporter"/>
    <property type="match status" value="1"/>
</dbReference>
<feature type="transmembrane region" description="Helical" evidence="7">
    <location>
        <begin position="95"/>
        <end position="116"/>
    </location>
</feature>
<keyword evidence="10" id="KW-1185">Reference proteome</keyword>
<keyword evidence="3" id="KW-1003">Cell membrane</keyword>
<feature type="transmembrane region" description="Helical" evidence="7">
    <location>
        <begin position="368"/>
        <end position="386"/>
    </location>
</feature>
<dbReference type="CDD" id="cd06174">
    <property type="entry name" value="MFS"/>
    <property type="match status" value="1"/>
</dbReference>
<dbReference type="Gene3D" id="1.20.1250.20">
    <property type="entry name" value="MFS general substrate transporter like domains"/>
    <property type="match status" value="1"/>
</dbReference>
<dbReference type="Pfam" id="PF07690">
    <property type="entry name" value="MFS_1"/>
    <property type="match status" value="1"/>
</dbReference>
<evidence type="ECO:0000259" key="8">
    <source>
        <dbReference type="PROSITE" id="PS50850"/>
    </source>
</evidence>
<comment type="caution">
    <text evidence="9">The sequence shown here is derived from an EMBL/GenBank/DDBJ whole genome shotgun (WGS) entry which is preliminary data.</text>
</comment>
<dbReference type="InterPro" id="IPR011701">
    <property type="entry name" value="MFS"/>
</dbReference>
<evidence type="ECO:0000256" key="5">
    <source>
        <dbReference type="ARBA" id="ARBA00022989"/>
    </source>
</evidence>
<feature type="transmembrane region" description="Helical" evidence="7">
    <location>
        <begin position="329"/>
        <end position="347"/>
    </location>
</feature>
<keyword evidence="2" id="KW-0813">Transport</keyword>
<reference evidence="9 10" key="1">
    <citation type="submission" date="2021-03" db="EMBL/GenBank/DDBJ databases">
        <title>Genomic Encyclopedia of Type Strains, Phase IV (KMG-IV): sequencing the most valuable type-strain genomes for metagenomic binning, comparative biology and taxonomic classification.</title>
        <authorList>
            <person name="Goeker M."/>
        </authorList>
    </citation>
    <scope>NUCLEOTIDE SEQUENCE [LARGE SCALE GENOMIC DNA]</scope>
    <source>
        <strain evidence="9 10">DSM 27512</strain>
    </source>
</reference>
<feature type="domain" description="Major facilitator superfamily (MFS) profile" evidence="8">
    <location>
        <begin position="27"/>
        <end position="414"/>
    </location>
</feature>
<feature type="transmembrane region" description="Helical" evidence="7">
    <location>
        <begin position="267"/>
        <end position="287"/>
    </location>
</feature>
<sequence>MGETLKYEIYEKTFKDRLKENKDGLFIWASLVINMIMVFVQRLYIGVMPDYIMSKFEIDIVGLSFMASAVFYGYAIFQIPSGILIDKVGVRKLNLFGATLTTISSFLFTVTDSFLIGWISRFFIGLGTSMAVISIMKVQTLWFKRKYFSQLSSLMAFISNIGMFAGTLPLAYMISRVGANTSLHVITILNLVSLGIMFIFVKDKQAEAKENKTSKISESLKEVFKNKRTYPPLMVMFFFISTMTSIMGLWGVNYITSIYGVDKVNAAEFVSFFTFGFIAGAPFVSLMDRFLKGNYKANLLLSTGFYTILWFYVLIIMKGRPPIEQIPLLFFLMGAAIMFHILTFTVIKDVNFLKNSGIATSTANMMEFLGSGIVNFLIAFFIQQGIGIEKAFISILVFGILSFISALFIDYKDVEV</sequence>
<feature type="transmembrane region" description="Helical" evidence="7">
    <location>
        <begin position="392"/>
        <end position="411"/>
    </location>
</feature>
<dbReference type="PROSITE" id="PS50850">
    <property type="entry name" value="MFS"/>
    <property type="match status" value="1"/>
</dbReference>
<evidence type="ECO:0000256" key="7">
    <source>
        <dbReference type="SAM" id="Phobius"/>
    </source>
</evidence>
<dbReference type="InterPro" id="IPR050189">
    <property type="entry name" value="MFS_Efflux_Transporters"/>
</dbReference>
<evidence type="ECO:0000313" key="10">
    <source>
        <dbReference type="Proteomes" id="UP001314903"/>
    </source>
</evidence>
<feature type="transmembrane region" description="Helical" evidence="7">
    <location>
        <begin position="60"/>
        <end position="83"/>
    </location>
</feature>
<keyword evidence="5 7" id="KW-1133">Transmembrane helix</keyword>
<feature type="transmembrane region" description="Helical" evidence="7">
    <location>
        <begin position="154"/>
        <end position="175"/>
    </location>
</feature>
<keyword evidence="6 7" id="KW-0472">Membrane</keyword>
<feature type="transmembrane region" description="Helical" evidence="7">
    <location>
        <begin position="299"/>
        <end position="317"/>
    </location>
</feature>
<keyword evidence="4 7" id="KW-0812">Transmembrane</keyword>
<dbReference type="Proteomes" id="UP001314903">
    <property type="component" value="Unassembled WGS sequence"/>
</dbReference>
<name>A0ABS4KEX6_9FIRM</name>
<dbReference type="PANTHER" id="PTHR43124">
    <property type="entry name" value="PURINE EFFLUX PUMP PBUE"/>
    <property type="match status" value="1"/>
</dbReference>
<feature type="transmembrane region" description="Helical" evidence="7">
    <location>
        <begin position="122"/>
        <end position="142"/>
    </location>
</feature>
<comment type="subcellular location">
    <subcellularLocation>
        <location evidence="1">Cell membrane</location>
        <topology evidence="1">Multi-pass membrane protein</topology>
    </subcellularLocation>
</comment>
<feature type="transmembrane region" description="Helical" evidence="7">
    <location>
        <begin position="25"/>
        <end position="45"/>
    </location>
</feature>
<dbReference type="EMBL" id="JAGGLI010000001">
    <property type="protein sequence ID" value="MBP2026327.1"/>
    <property type="molecule type" value="Genomic_DNA"/>
</dbReference>
<accession>A0ABS4KEX6</accession>
<feature type="transmembrane region" description="Helical" evidence="7">
    <location>
        <begin position="233"/>
        <end position="255"/>
    </location>
</feature>
<dbReference type="PANTHER" id="PTHR43124:SF3">
    <property type="entry name" value="CHLORAMPHENICOL EFFLUX PUMP RV0191"/>
    <property type="match status" value="1"/>
</dbReference>
<dbReference type="InterPro" id="IPR020846">
    <property type="entry name" value="MFS_dom"/>
</dbReference>
<dbReference type="RefSeq" id="WP_209658263.1">
    <property type="nucleotide sequence ID" value="NZ_JAGGLI010000001.1"/>
</dbReference>